<dbReference type="InterPro" id="IPR050377">
    <property type="entry name" value="Radical_SAM_PqqE_MftC-like"/>
</dbReference>
<keyword evidence="1" id="KW-0949">S-adenosyl-L-methionine</keyword>
<keyword evidence="2" id="KW-0479">Metal-binding</keyword>
<dbReference type="InterPro" id="IPR058240">
    <property type="entry name" value="rSAM_sf"/>
</dbReference>
<dbReference type="CDD" id="cd21109">
    <property type="entry name" value="SPASM"/>
    <property type="match status" value="1"/>
</dbReference>
<dbReference type="EMBL" id="PFPL01000037">
    <property type="protein sequence ID" value="PIZ96007.1"/>
    <property type="molecule type" value="Genomic_DNA"/>
</dbReference>
<dbReference type="SMART" id="SM00729">
    <property type="entry name" value="Elp3"/>
    <property type="match status" value="1"/>
</dbReference>
<dbReference type="SFLD" id="SFLDS00029">
    <property type="entry name" value="Radical_SAM"/>
    <property type="match status" value="1"/>
</dbReference>
<evidence type="ECO:0000256" key="2">
    <source>
        <dbReference type="ARBA" id="ARBA00022723"/>
    </source>
</evidence>
<dbReference type="SFLD" id="SFLDG01067">
    <property type="entry name" value="SPASM/twitch_domain_containing"/>
    <property type="match status" value="1"/>
</dbReference>
<evidence type="ECO:0000256" key="1">
    <source>
        <dbReference type="ARBA" id="ARBA00022691"/>
    </source>
</evidence>
<evidence type="ECO:0000259" key="5">
    <source>
        <dbReference type="PROSITE" id="PS51918"/>
    </source>
</evidence>
<comment type="caution">
    <text evidence="6">The sequence shown here is derived from an EMBL/GenBank/DDBJ whole genome shotgun (WGS) entry which is preliminary data.</text>
</comment>
<protein>
    <recommendedName>
        <fullName evidence="5">Radical SAM core domain-containing protein</fullName>
    </recommendedName>
</protein>
<dbReference type="Proteomes" id="UP000231453">
    <property type="component" value="Unassembled WGS sequence"/>
</dbReference>
<evidence type="ECO:0000313" key="6">
    <source>
        <dbReference type="EMBL" id="PIZ96007.1"/>
    </source>
</evidence>
<dbReference type="InterPro" id="IPR006638">
    <property type="entry name" value="Elp3/MiaA/NifB-like_rSAM"/>
</dbReference>
<dbReference type="Gene3D" id="3.20.20.70">
    <property type="entry name" value="Aldolase class I"/>
    <property type="match status" value="1"/>
</dbReference>
<dbReference type="GO" id="GO:0046872">
    <property type="term" value="F:metal ion binding"/>
    <property type="evidence" value="ECO:0007669"/>
    <property type="project" value="UniProtKB-KW"/>
</dbReference>
<dbReference type="PANTHER" id="PTHR11228">
    <property type="entry name" value="RADICAL SAM DOMAIN PROTEIN"/>
    <property type="match status" value="1"/>
</dbReference>
<dbReference type="SUPFAM" id="SSF102114">
    <property type="entry name" value="Radical SAM enzymes"/>
    <property type="match status" value="1"/>
</dbReference>
<gene>
    <name evidence="6" type="ORF">COX80_02630</name>
</gene>
<feature type="domain" description="Radical SAM core" evidence="5">
    <location>
        <begin position="1"/>
        <end position="221"/>
    </location>
</feature>
<keyword evidence="3" id="KW-0408">Iron</keyword>
<dbReference type="CDD" id="cd01335">
    <property type="entry name" value="Radical_SAM"/>
    <property type="match status" value="1"/>
</dbReference>
<accession>A0A2M7VAV7</accession>
<dbReference type="Pfam" id="PF04055">
    <property type="entry name" value="Radical_SAM"/>
    <property type="match status" value="1"/>
</dbReference>
<keyword evidence="4" id="KW-0411">Iron-sulfur</keyword>
<evidence type="ECO:0000313" key="7">
    <source>
        <dbReference type="Proteomes" id="UP000231453"/>
    </source>
</evidence>
<dbReference type="InterPro" id="IPR013785">
    <property type="entry name" value="Aldolase_TIM"/>
</dbReference>
<proteinExistence type="predicted"/>
<dbReference type="GO" id="GO:0051536">
    <property type="term" value="F:iron-sulfur cluster binding"/>
    <property type="evidence" value="ECO:0007669"/>
    <property type="project" value="UniProtKB-KW"/>
</dbReference>
<dbReference type="AlphaFoldDB" id="A0A2M7VAV7"/>
<sequence length="335" mass="38611">MQNMKIQNPIDCVLGITYKCNSRCVMCDIWKIKDFPELPVEEYKKLPSSLRDVNISGGEPFLRGDIPEIIATVKKAAPKARMVISTNGFMPQLIEKQMKEILKIKPDIGIAISVDGYGDMHEEIRKIPNAWEKDMETLDRLQKLGMKNLRLAFTILPQNVQDFSKVYDETRKRGIQFTHAFAQSSEHYFGGSNNDNNKPDLEVLKKQYIHLINGELKSWHPKRWVRAFFAHGLYKFSIEKVQVLNNDPGNKFFYLDPRGVVYPSVVHNYPMGNIQNYDTLDDLWHSDTANDAREKVVNLGRPAWMICTARTAIKKNPQKVVKWIVQNKIGGMRDL</sequence>
<name>A0A2M7VAV7_9BACT</name>
<dbReference type="PROSITE" id="PS51918">
    <property type="entry name" value="RADICAL_SAM"/>
    <property type="match status" value="1"/>
</dbReference>
<evidence type="ECO:0000256" key="3">
    <source>
        <dbReference type="ARBA" id="ARBA00023004"/>
    </source>
</evidence>
<evidence type="ECO:0000256" key="4">
    <source>
        <dbReference type="ARBA" id="ARBA00023014"/>
    </source>
</evidence>
<dbReference type="PANTHER" id="PTHR11228:SF7">
    <property type="entry name" value="PQQA PEPTIDE CYCLASE"/>
    <property type="match status" value="1"/>
</dbReference>
<dbReference type="InterPro" id="IPR007197">
    <property type="entry name" value="rSAM"/>
</dbReference>
<organism evidence="6 7">
    <name type="scientific">Candidatus Magasanikbacteria bacterium CG_4_10_14_0_2_um_filter_33_14</name>
    <dbReference type="NCBI Taxonomy" id="1974636"/>
    <lineage>
        <taxon>Bacteria</taxon>
        <taxon>Candidatus Magasanikiibacteriota</taxon>
    </lineage>
</organism>
<dbReference type="GO" id="GO:0003824">
    <property type="term" value="F:catalytic activity"/>
    <property type="evidence" value="ECO:0007669"/>
    <property type="project" value="InterPro"/>
</dbReference>
<reference evidence="7" key="1">
    <citation type="submission" date="2017-09" db="EMBL/GenBank/DDBJ databases">
        <title>Depth-based differentiation of microbial function through sediment-hosted aquifers and enrichment of novel symbionts in the deep terrestrial subsurface.</title>
        <authorList>
            <person name="Probst A.J."/>
            <person name="Ladd B."/>
            <person name="Jarett J.K."/>
            <person name="Geller-Mcgrath D.E."/>
            <person name="Sieber C.M.K."/>
            <person name="Emerson J.B."/>
            <person name="Anantharaman K."/>
            <person name="Thomas B.C."/>
            <person name="Malmstrom R."/>
            <person name="Stieglmeier M."/>
            <person name="Klingl A."/>
            <person name="Woyke T."/>
            <person name="Ryan C.M."/>
            <person name="Banfield J.F."/>
        </authorList>
    </citation>
    <scope>NUCLEOTIDE SEQUENCE [LARGE SCALE GENOMIC DNA]</scope>
</reference>